<comment type="subcellular location">
    <subcellularLocation>
        <location evidence="3">Endoplasmic reticulum</location>
    </subcellularLocation>
    <subcellularLocation>
        <location evidence="1">Membrane</location>
        <topology evidence="1">Single-pass membrane protein</topology>
    </subcellularLocation>
    <subcellularLocation>
        <location evidence="2">Mitochondrion</location>
    </subcellularLocation>
</comment>
<dbReference type="InterPro" id="IPR052374">
    <property type="entry name" value="SERAC1"/>
</dbReference>
<dbReference type="EMBL" id="JACMRX010000002">
    <property type="protein sequence ID" value="KAF7995868.1"/>
    <property type="molecule type" value="Genomic_DNA"/>
</dbReference>
<comment type="caution">
    <text evidence="17">The sequence shown here is derived from an EMBL/GenBank/DDBJ whole genome shotgun (WGS) entry which is preliminary data.</text>
</comment>
<sequence>MNLWYNNKYFLYIKSISTVVLLSGSCWLIYQARETSQILRSILSTNVLDLEKTQAQYIYLDDPRFKDILTSQDDLQSSATKKYHESFTTIIIEWWKSINHNLSYRLLHLAKTGQINERLKAVDALGSLKHLKDWHYCHLAQMMDAKTAIALSRISNSNLKFFLKPPKNIITKNFNDTVDDIYQLLLKLDQLSNGNHRCLTKFINEKFQDYQRDNLVFDHDLPGIGLSTTSSSYWDKNLLKNCIKAIYHHTSIENFNKDILLAHGLSILVDVKNIFSNDIEVLILVAKIISNLSLHLDCIDELFVAGWIGILAEWSRNEDVRLAAPSARALANLDTDTNENNIYSRRIYLLHPMYRDKCKKKIDICFIHGLLGGVFVTWRQRDNKNKLNLNILTEILDTNILNQVIGDNYHEFIKDLSHDYQIREWNKLGNDFEFVLDDCPVSFNSEACGTFTCSGDDYWSEKLKQDHSKRTECWPKDWLPKDLPGIRVLGINYDTSLTLWTLSCPIERMKNTMDGRSEEFINKLILAGVGKRPIVWICHSMGGLIVKKMLVEEWNNGDKNKICKNTKSIIFYSTPHRGSHVAALKQLTEILVWPSIEVQELRQESPKLLKLHDEFLNMLKHNKIDIISFGETIPTPMTALKFSLQFVTSKSADPGIGEFYEIPQNHLTICKPASRSSFLYKKVIDVIQKHTYKNNELTDKSNDNNLLTWLFRIF</sequence>
<keyword evidence="11" id="KW-0594">Phospholipid biosynthesis</keyword>
<keyword evidence="5 16" id="KW-0812">Transmembrane</keyword>
<keyword evidence="7 16" id="KW-1133">Transmembrane helix</keyword>
<gene>
    <name evidence="17" type="ORF">HCN44_006975</name>
</gene>
<dbReference type="InterPro" id="IPR016024">
    <property type="entry name" value="ARM-type_fold"/>
</dbReference>
<organism evidence="17 18">
    <name type="scientific">Aphidius gifuensis</name>
    <name type="common">Parasitoid wasp</name>
    <dbReference type="NCBI Taxonomy" id="684658"/>
    <lineage>
        <taxon>Eukaryota</taxon>
        <taxon>Metazoa</taxon>
        <taxon>Ecdysozoa</taxon>
        <taxon>Arthropoda</taxon>
        <taxon>Hexapoda</taxon>
        <taxon>Insecta</taxon>
        <taxon>Pterygota</taxon>
        <taxon>Neoptera</taxon>
        <taxon>Endopterygota</taxon>
        <taxon>Hymenoptera</taxon>
        <taxon>Apocrita</taxon>
        <taxon>Ichneumonoidea</taxon>
        <taxon>Braconidae</taxon>
        <taxon>Aphidiinae</taxon>
        <taxon>Aphidius</taxon>
    </lineage>
</organism>
<dbReference type="InterPro" id="IPR029058">
    <property type="entry name" value="AB_hydrolase_fold"/>
</dbReference>
<evidence type="ECO:0000256" key="5">
    <source>
        <dbReference type="ARBA" id="ARBA00022692"/>
    </source>
</evidence>
<evidence type="ECO:0000256" key="2">
    <source>
        <dbReference type="ARBA" id="ARBA00004173"/>
    </source>
</evidence>
<evidence type="ECO:0000256" key="16">
    <source>
        <dbReference type="SAM" id="Phobius"/>
    </source>
</evidence>
<dbReference type="Gene3D" id="1.25.10.10">
    <property type="entry name" value="Leucine-rich Repeat Variant"/>
    <property type="match status" value="1"/>
</dbReference>
<dbReference type="SUPFAM" id="SSF53474">
    <property type="entry name" value="alpha/beta-Hydrolases"/>
    <property type="match status" value="1"/>
</dbReference>
<evidence type="ECO:0000313" key="18">
    <source>
        <dbReference type="Proteomes" id="UP000639338"/>
    </source>
</evidence>
<evidence type="ECO:0000256" key="12">
    <source>
        <dbReference type="ARBA" id="ARBA00023264"/>
    </source>
</evidence>
<dbReference type="OrthoDB" id="5086500at2759"/>
<keyword evidence="4" id="KW-0444">Lipid biosynthesis</keyword>
<dbReference type="GO" id="GO:0005783">
    <property type="term" value="C:endoplasmic reticulum"/>
    <property type="evidence" value="ECO:0007669"/>
    <property type="project" value="UniProtKB-SubCell"/>
</dbReference>
<evidence type="ECO:0000256" key="13">
    <source>
        <dbReference type="ARBA" id="ARBA00038024"/>
    </source>
</evidence>
<accession>A0A835CW06</accession>
<dbReference type="PANTHER" id="PTHR48182:SF2">
    <property type="entry name" value="PROTEIN SERAC1"/>
    <property type="match status" value="1"/>
</dbReference>
<reference evidence="17 18" key="1">
    <citation type="submission" date="2020-08" db="EMBL/GenBank/DDBJ databases">
        <title>Aphidius gifuensis genome sequencing and assembly.</title>
        <authorList>
            <person name="Du Z."/>
        </authorList>
    </citation>
    <scope>NUCLEOTIDE SEQUENCE [LARGE SCALE GENOMIC DNA]</scope>
    <source>
        <strain evidence="17">YNYX2018</strain>
        <tissue evidence="17">Adults</tissue>
    </source>
</reference>
<dbReference type="InterPro" id="IPR011989">
    <property type="entry name" value="ARM-like"/>
</dbReference>
<feature type="transmembrane region" description="Helical" evidence="16">
    <location>
        <begin position="12"/>
        <end position="30"/>
    </location>
</feature>
<evidence type="ECO:0000256" key="7">
    <source>
        <dbReference type="ARBA" id="ARBA00022989"/>
    </source>
</evidence>
<comment type="similarity">
    <text evidence="13">Belongs to the SERAC1 family.</text>
</comment>
<keyword evidence="10 16" id="KW-0472">Membrane</keyword>
<dbReference type="SUPFAM" id="SSF48371">
    <property type="entry name" value="ARM repeat"/>
    <property type="match status" value="1"/>
</dbReference>
<dbReference type="Proteomes" id="UP000639338">
    <property type="component" value="Unassembled WGS sequence"/>
</dbReference>
<evidence type="ECO:0000256" key="1">
    <source>
        <dbReference type="ARBA" id="ARBA00004167"/>
    </source>
</evidence>
<evidence type="ECO:0000256" key="11">
    <source>
        <dbReference type="ARBA" id="ARBA00023209"/>
    </source>
</evidence>
<dbReference type="PANTHER" id="PTHR48182">
    <property type="entry name" value="PROTEIN SERAC1"/>
    <property type="match status" value="1"/>
</dbReference>
<evidence type="ECO:0000256" key="6">
    <source>
        <dbReference type="ARBA" id="ARBA00022824"/>
    </source>
</evidence>
<protein>
    <recommendedName>
        <fullName evidence="14">Protein SERAC1</fullName>
    </recommendedName>
    <alternativeName>
        <fullName evidence="15">Serine active site-containing protein 1</fullName>
    </alternativeName>
</protein>
<proteinExistence type="inferred from homology"/>
<evidence type="ECO:0000256" key="4">
    <source>
        <dbReference type="ARBA" id="ARBA00022516"/>
    </source>
</evidence>
<evidence type="ECO:0000313" key="17">
    <source>
        <dbReference type="EMBL" id="KAF7995868.1"/>
    </source>
</evidence>
<dbReference type="GO" id="GO:0016020">
    <property type="term" value="C:membrane"/>
    <property type="evidence" value="ECO:0007669"/>
    <property type="project" value="UniProtKB-SubCell"/>
</dbReference>
<keyword evidence="8" id="KW-0443">Lipid metabolism</keyword>
<evidence type="ECO:0000256" key="8">
    <source>
        <dbReference type="ARBA" id="ARBA00023098"/>
    </source>
</evidence>
<keyword evidence="9" id="KW-0496">Mitochondrion</keyword>
<evidence type="ECO:0000256" key="9">
    <source>
        <dbReference type="ARBA" id="ARBA00023128"/>
    </source>
</evidence>
<evidence type="ECO:0000256" key="14">
    <source>
        <dbReference type="ARBA" id="ARBA00040991"/>
    </source>
</evidence>
<evidence type="ECO:0000256" key="15">
    <source>
        <dbReference type="ARBA" id="ARBA00041701"/>
    </source>
</evidence>
<evidence type="ECO:0000256" key="10">
    <source>
        <dbReference type="ARBA" id="ARBA00023136"/>
    </source>
</evidence>
<dbReference type="GO" id="GO:0005739">
    <property type="term" value="C:mitochondrion"/>
    <property type="evidence" value="ECO:0007669"/>
    <property type="project" value="UniProtKB-SubCell"/>
</dbReference>
<evidence type="ECO:0000256" key="3">
    <source>
        <dbReference type="ARBA" id="ARBA00004240"/>
    </source>
</evidence>
<keyword evidence="18" id="KW-1185">Reference proteome</keyword>
<name>A0A835CW06_APHGI</name>
<dbReference type="GO" id="GO:0008654">
    <property type="term" value="P:phospholipid biosynthetic process"/>
    <property type="evidence" value="ECO:0007669"/>
    <property type="project" value="UniProtKB-KW"/>
</dbReference>
<keyword evidence="12" id="KW-1208">Phospholipid metabolism</keyword>
<keyword evidence="6" id="KW-0256">Endoplasmic reticulum</keyword>
<dbReference type="AlphaFoldDB" id="A0A835CW06"/>
<dbReference type="Gene3D" id="3.40.50.1820">
    <property type="entry name" value="alpha/beta hydrolase"/>
    <property type="match status" value="1"/>
</dbReference>